<dbReference type="InterPro" id="IPR012910">
    <property type="entry name" value="Plug_dom"/>
</dbReference>
<feature type="signal peptide" evidence="16">
    <location>
        <begin position="1"/>
        <end position="24"/>
    </location>
</feature>
<dbReference type="PROSITE" id="PS52016">
    <property type="entry name" value="TONB_DEPENDENT_REC_3"/>
    <property type="match status" value="1"/>
</dbReference>
<dbReference type="GO" id="GO:0038023">
    <property type="term" value="F:signaling receptor activity"/>
    <property type="evidence" value="ECO:0007669"/>
    <property type="project" value="InterPro"/>
</dbReference>
<evidence type="ECO:0000256" key="6">
    <source>
        <dbReference type="ARBA" id="ARBA00022692"/>
    </source>
</evidence>
<evidence type="ECO:0000256" key="2">
    <source>
        <dbReference type="ARBA" id="ARBA00009810"/>
    </source>
</evidence>
<evidence type="ECO:0000259" key="18">
    <source>
        <dbReference type="Pfam" id="PF07715"/>
    </source>
</evidence>
<dbReference type="InterPro" id="IPR000531">
    <property type="entry name" value="Beta-barrel_TonB"/>
</dbReference>
<name>A0A2A2GG36_9RHOB</name>
<keyword evidence="4 14" id="KW-1134">Transmembrane beta strand</keyword>
<evidence type="ECO:0000256" key="15">
    <source>
        <dbReference type="RuleBase" id="RU003357"/>
    </source>
</evidence>
<dbReference type="InterPro" id="IPR039426">
    <property type="entry name" value="TonB-dep_rcpt-like"/>
</dbReference>
<evidence type="ECO:0000259" key="17">
    <source>
        <dbReference type="Pfam" id="PF00593"/>
    </source>
</evidence>
<accession>A0A2A2GG36</accession>
<keyword evidence="9" id="KW-0406">Ion transport</keyword>
<dbReference type="SUPFAM" id="SSF56935">
    <property type="entry name" value="Porins"/>
    <property type="match status" value="1"/>
</dbReference>
<keyword evidence="11 14" id="KW-0472">Membrane</keyword>
<dbReference type="InterPro" id="IPR010105">
    <property type="entry name" value="TonB_sidphr_rcpt"/>
</dbReference>
<dbReference type="InterPro" id="IPR037066">
    <property type="entry name" value="Plug_dom_sf"/>
</dbReference>
<evidence type="ECO:0000256" key="3">
    <source>
        <dbReference type="ARBA" id="ARBA00022448"/>
    </source>
</evidence>
<comment type="similarity">
    <text evidence="2 14 15">Belongs to the TonB-dependent receptor family.</text>
</comment>
<evidence type="ECO:0000256" key="9">
    <source>
        <dbReference type="ARBA" id="ARBA00023065"/>
    </source>
</evidence>
<dbReference type="Proteomes" id="UP000218023">
    <property type="component" value="Unassembled WGS sequence"/>
</dbReference>
<gene>
    <name evidence="19" type="ORF">CK240_14390</name>
</gene>
<feature type="domain" description="TonB-dependent receptor plug" evidence="18">
    <location>
        <begin position="66"/>
        <end position="167"/>
    </location>
</feature>
<feature type="domain" description="TonB-dependent receptor-like beta-barrel" evidence="17">
    <location>
        <begin position="248"/>
        <end position="674"/>
    </location>
</feature>
<keyword evidence="12 19" id="KW-0675">Receptor</keyword>
<keyword evidence="5" id="KW-0410">Iron transport</keyword>
<dbReference type="PANTHER" id="PTHR32552">
    <property type="entry name" value="FERRICHROME IRON RECEPTOR-RELATED"/>
    <property type="match status" value="1"/>
</dbReference>
<evidence type="ECO:0000256" key="5">
    <source>
        <dbReference type="ARBA" id="ARBA00022496"/>
    </source>
</evidence>
<dbReference type="Gene3D" id="2.40.170.20">
    <property type="entry name" value="TonB-dependent receptor, beta-barrel domain"/>
    <property type="match status" value="1"/>
</dbReference>
<evidence type="ECO:0000256" key="13">
    <source>
        <dbReference type="ARBA" id="ARBA00023237"/>
    </source>
</evidence>
<evidence type="ECO:0000256" key="7">
    <source>
        <dbReference type="ARBA" id="ARBA00022729"/>
    </source>
</evidence>
<comment type="subcellular location">
    <subcellularLocation>
        <location evidence="1 14">Cell outer membrane</location>
        <topology evidence="1 14">Multi-pass membrane protein</topology>
    </subcellularLocation>
</comment>
<dbReference type="AlphaFoldDB" id="A0A2A2GG36"/>
<dbReference type="GO" id="GO:0015344">
    <property type="term" value="F:siderophore uptake transmembrane transporter activity"/>
    <property type="evidence" value="ECO:0007669"/>
    <property type="project" value="TreeGrafter"/>
</dbReference>
<evidence type="ECO:0000313" key="20">
    <source>
        <dbReference type="Proteomes" id="UP000218023"/>
    </source>
</evidence>
<keyword evidence="13 14" id="KW-0998">Cell outer membrane</keyword>
<dbReference type="GO" id="GO:0015891">
    <property type="term" value="P:siderophore transport"/>
    <property type="evidence" value="ECO:0007669"/>
    <property type="project" value="InterPro"/>
</dbReference>
<keyword evidence="20" id="KW-1185">Reference proteome</keyword>
<evidence type="ECO:0000256" key="14">
    <source>
        <dbReference type="PROSITE-ProRule" id="PRU01360"/>
    </source>
</evidence>
<evidence type="ECO:0000256" key="16">
    <source>
        <dbReference type="SAM" id="SignalP"/>
    </source>
</evidence>
<keyword evidence="6 14" id="KW-0812">Transmembrane</keyword>
<evidence type="ECO:0000256" key="11">
    <source>
        <dbReference type="ARBA" id="ARBA00023136"/>
    </source>
</evidence>
<evidence type="ECO:0000256" key="4">
    <source>
        <dbReference type="ARBA" id="ARBA00022452"/>
    </source>
</evidence>
<reference evidence="19 20" key="1">
    <citation type="submission" date="2017-09" db="EMBL/GenBank/DDBJ databases">
        <title>Paracoccus alkalisoli sp. nov., isolated from saline alkaline soil.</title>
        <authorList>
            <person name="Dong X."/>
            <person name="Zhang G."/>
        </authorList>
    </citation>
    <scope>NUCLEOTIDE SEQUENCE [LARGE SCALE GENOMIC DNA]</scope>
    <source>
        <strain evidence="19 20">WN007</strain>
    </source>
</reference>
<evidence type="ECO:0000313" key="19">
    <source>
        <dbReference type="EMBL" id="PAU96308.1"/>
    </source>
</evidence>
<keyword evidence="3 14" id="KW-0813">Transport</keyword>
<dbReference type="PANTHER" id="PTHR32552:SF68">
    <property type="entry name" value="FERRICHROME OUTER MEMBRANE TRANSPORTER_PHAGE RECEPTOR"/>
    <property type="match status" value="1"/>
</dbReference>
<protein>
    <submittedName>
        <fullName evidence="19">TonB-dependent siderophore receptor</fullName>
    </submittedName>
</protein>
<keyword evidence="7 16" id="KW-0732">Signal</keyword>
<dbReference type="EMBL" id="NSJZ01000016">
    <property type="protein sequence ID" value="PAU96308.1"/>
    <property type="molecule type" value="Genomic_DNA"/>
</dbReference>
<dbReference type="GO" id="GO:0009279">
    <property type="term" value="C:cell outer membrane"/>
    <property type="evidence" value="ECO:0007669"/>
    <property type="project" value="UniProtKB-SubCell"/>
</dbReference>
<organism evidence="19 20">
    <name type="scientific">Paracoccus salipaludis</name>
    <dbReference type="NCBI Taxonomy" id="2032623"/>
    <lineage>
        <taxon>Bacteria</taxon>
        <taxon>Pseudomonadati</taxon>
        <taxon>Pseudomonadota</taxon>
        <taxon>Alphaproteobacteria</taxon>
        <taxon>Rhodobacterales</taxon>
        <taxon>Paracoccaceae</taxon>
        <taxon>Paracoccus</taxon>
    </lineage>
</organism>
<keyword evidence="10 15" id="KW-0798">TonB box</keyword>
<evidence type="ECO:0000256" key="1">
    <source>
        <dbReference type="ARBA" id="ARBA00004571"/>
    </source>
</evidence>
<dbReference type="CDD" id="cd01347">
    <property type="entry name" value="ligand_gated_channel"/>
    <property type="match status" value="1"/>
</dbReference>
<evidence type="ECO:0000256" key="8">
    <source>
        <dbReference type="ARBA" id="ARBA00023004"/>
    </source>
</evidence>
<dbReference type="Gene3D" id="2.170.130.10">
    <property type="entry name" value="TonB-dependent receptor, plug domain"/>
    <property type="match status" value="1"/>
</dbReference>
<dbReference type="Pfam" id="PF07715">
    <property type="entry name" value="Plug"/>
    <property type="match status" value="1"/>
</dbReference>
<feature type="chain" id="PRO_5012787710" evidence="16">
    <location>
        <begin position="25"/>
        <end position="704"/>
    </location>
</feature>
<comment type="caution">
    <text evidence="19">The sequence shown here is derived from an EMBL/GenBank/DDBJ whole genome shotgun (WGS) entry which is preliminary data.</text>
</comment>
<proteinExistence type="inferred from homology"/>
<evidence type="ECO:0000256" key="12">
    <source>
        <dbReference type="ARBA" id="ARBA00023170"/>
    </source>
</evidence>
<dbReference type="OrthoDB" id="9760333at2"/>
<dbReference type="Pfam" id="PF00593">
    <property type="entry name" value="TonB_dep_Rec_b-barrel"/>
    <property type="match status" value="1"/>
</dbReference>
<dbReference type="NCBIfam" id="TIGR01783">
    <property type="entry name" value="TonB-siderophor"/>
    <property type="match status" value="1"/>
</dbReference>
<keyword evidence="8" id="KW-0408">Iron</keyword>
<sequence>MFPSFRTVALASASVIALSAAAAAQEAAETVTLDTITLTATTDASVQAEGFVSDYAQAATKSDTPVSETQQSVSVVTTEQIEQQGADSLGEALSYSTGVLGQPFGADPRFNSPTIRGFTSENAQYVNGLRQGRLFGAQAYEIYGMQQIEVVRGPSSSLYGSGSPAGVINQVQKRAQAGDFAEAGAGFDDNGSGQLFFDVNRSPDEVLSWRLTGIARDDQTQIDELTNERGYLGAAMRLNTDGATTIDLLASYTNDSPISPVGVPYGLTSLGDSIFRGDDEDLRDIYTGEPGFDDSDRRMWNVGVEISHELDNGWRLSQGFRYEKFDWDYTGTSVAFGQVVNPDGTFNRTTIDQSEDSETISLDTRLSGELTTGQATHRLLVGLDVQKYDATDFTIFGTAPPFDLRNPTYDADAVTLDGFRGGRDVTFKQIGLYVQDEVEWGNWRGTFGLRHDWAEQDGVAYGADSSFDDSQTTGRLGLSYAMDNGLMPYVSYSTSFEPLPGSDIAGNALEPTEGKQWEAGVKYSPSAFEGLITAAVYDLRQTNLTRPVSEVIDGETRSGLRQIGEVKSRGVELSALASLGDAWDVEANYAYNDTEQLEGVNEGDALPNAPRHLANLWVTRDFGNGIRAGGGIRHIGDRFGDEANELELDSVTLVDLGATWERERIEASMNLSNLTDEAYVASCSSFGCFYGEGRTFSAKVAYKW</sequence>
<evidence type="ECO:0000256" key="10">
    <source>
        <dbReference type="ARBA" id="ARBA00023077"/>
    </source>
</evidence>
<dbReference type="InterPro" id="IPR036942">
    <property type="entry name" value="Beta-barrel_TonB_sf"/>
</dbReference>